<comment type="caution">
    <text evidence="2">The sequence shown here is derived from an EMBL/GenBank/DDBJ whole genome shotgun (WGS) entry which is preliminary data.</text>
</comment>
<evidence type="ECO:0000259" key="1">
    <source>
        <dbReference type="Pfam" id="PF00535"/>
    </source>
</evidence>
<evidence type="ECO:0000313" key="2">
    <source>
        <dbReference type="EMBL" id="MBT9809530.1"/>
    </source>
</evidence>
<dbReference type="SUPFAM" id="SSF53448">
    <property type="entry name" value="Nucleotide-diphospho-sugar transferases"/>
    <property type="match status" value="1"/>
</dbReference>
<sequence>MELQVLVSTMNQTDHDLPRKMKLNSNAIIVNQCNKTATYDEIHNGYEIHWYSFAERGVGLSRNNALMRAKADIVLFADDDVIYIDNYKEIIINEFARLPDADAIIFNIISNDQERPEFLNSQVHRLHFFNCLRYGAVRIAVRLEKLRKNNIFFHLLFGGGALYSSGEDSIFLIDCLKHGLKIYASNQSIGAMYYRESSWYHGFKDKYFHDKGALYTCISNPWARLLCLQYCLRHYKRFKSVPLFHAYRLMLQGMKEFRGTGKLPSKDSY</sequence>
<dbReference type="CDD" id="cd00761">
    <property type="entry name" value="Glyco_tranf_GTA_type"/>
    <property type="match status" value="1"/>
</dbReference>
<dbReference type="Proteomes" id="UP000708338">
    <property type="component" value="Unassembled WGS sequence"/>
</dbReference>
<dbReference type="RefSeq" id="WP_270289494.1">
    <property type="nucleotide sequence ID" value="NZ_JAQDJP010000011.1"/>
</dbReference>
<name>A0AA41K5D4_9FIRM</name>
<protein>
    <submittedName>
        <fullName evidence="2">Glycosyltransferase</fullName>
    </submittedName>
</protein>
<gene>
    <name evidence="2" type="ORF">GPL26_07705</name>
</gene>
<dbReference type="AlphaFoldDB" id="A0AA41K5D4"/>
<organism evidence="2 3">
    <name type="scientific">Enterocloster citroniae</name>
    <dbReference type="NCBI Taxonomy" id="358743"/>
    <lineage>
        <taxon>Bacteria</taxon>
        <taxon>Bacillati</taxon>
        <taxon>Bacillota</taxon>
        <taxon>Clostridia</taxon>
        <taxon>Lachnospirales</taxon>
        <taxon>Lachnospiraceae</taxon>
        <taxon>Enterocloster</taxon>
    </lineage>
</organism>
<dbReference type="Pfam" id="PF00535">
    <property type="entry name" value="Glycos_transf_2"/>
    <property type="match status" value="1"/>
</dbReference>
<reference evidence="2" key="1">
    <citation type="journal article" date="2021" name="Gut Microbes">
        <title>A synthetic consortium of 100 gut commensals modulates the composition and function in a colon model of the microbiome of elderly subjects.</title>
        <authorList>
            <person name="Perez M."/>
            <person name="Ntemiri A."/>
            <person name="Tan H."/>
            <person name="Harris H.M.B."/>
            <person name="Roager H.M."/>
            <person name="Ribiere C."/>
            <person name="O'Toole P.W."/>
        </authorList>
    </citation>
    <scope>NUCLEOTIDE SEQUENCE</scope>
    <source>
        <strain evidence="2">MCC335</strain>
    </source>
</reference>
<dbReference type="Gene3D" id="3.90.550.10">
    <property type="entry name" value="Spore Coat Polysaccharide Biosynthesis Protein SpsA, Chain A"/>
    <property type="match status" value="1"/>
</dbReference>
<dbReference type="InterPro" id="IPR029044">
    <property type="entry name" value="Nucleotide-diphossugar_trans"/>
</dbReference>
<dbReference type="InterPro" id="IPR001173">
    <property type="entry name" value="Glyco_trans_2-like"/>
</dbReference>
<accession>A0AA41K5D4</accession>
<proteinExistence type="predicted"/>
<evidence type="ECO:0000313" key="3">
    <source>
        <dbReference type="Proteomes" id="UP000708338"/>
    </source>
</evidence>
<dbReference type="EMBL" id="WQPS01000006">
    <property type="protein sequence ID" value="MBT9809530.1"/>
    <property type="molecule type" value="Genomic_DNA"/>
</dbReference>
<feature type="domain" description="Glycosyltransferase 2-like" evidence="1">
    <location>
        <begin position="22"/>
        <end position="129"/>
    </location>
</feature>